<evidence type="ECO:0000256" key="1">
    <source>
        <dbReference type="SAM" id="MobiDB-lite"/>
    </source>
</evidence>
<protein>
    <submittedName>
        <fullName evidence="2">Uncharacterized protein</fullName>
    </submittedName>
</protein>
<sequence>MAKFIILFFLITGGGVSYLTYTGIGQERIETLEKESVRSNSSRSSGSFGGSWGGSGSSYNSSSSSYGK</sequence>
<gene>
    <name evidence="2" type="ORF">HELGO_WM9084</name>
</gene>
<name>A0A6S6THK5_9BACT</name>
<dbReference type="AlphaFoldDB" id="A0A6S6THK5"/>
<feature type="compositionally biased region" description="Low complexity" evidence="1">
    <location>
        <begin position="57"/>
        <end position="68"/>
    </location>
</feature>
<organism evidence="2">
    <name type="scientific">uncultured Sulfurovum sp</name>
    <dbReference type="NCBI Taxonomy" id="269237"/>
    <lineage>
        <taxon>Bacteria</taxon>
        <taxon>Pseudomonadati</taxon>
        <taxon>Campylobacterota</taxon>
        <taxon>Epsilonproteobacteria</taxon>
        <taxon>Campylobacterales</taxon>
        <taxon>Sulfurovaceae</taxon>
        <taxon>Sulfurovum</taxon>
        <taxon>environmental samples</taxon>
    </lineage>
</organism>
<reference evidence="2" key="1">
    <citation type="submission" date="2020-01" db="EMBL/GenBank/DDBJ databases">
        <authorList>
            <person name="Meier V. D."/>
            <person name="Meier V D."/>
        </authorList>
    </citation>
    <scope>NUCLEOTIDE SEQUENCE</scope>
    <source>
        <strain evidence="2">HLG_WM_MAG_04</strain>
    </source>
</reference>
<feature type="compositionally biased region" description="Gly residues" evidence="1">
    <location>
        <begin position="47"/>
        <end position="56"/>
    </location>
</feature>
<feature type="region of interest" description="Disordered" evidence="1">
    <location>
        <begin position="34"/>
        <end position="68"/>
    </location>
</feature>
<accession>A0A6S6THK5</accession>
<dbReference type="EMBL" id="CACVAX010000057">
    <property type="protein sequence ID" value="CAA6820362.1"/>
    <property type="molecule type" value="Genomic_DNA"/>
</dbReference>
<proteinExistence type="predicted"/>
<evidence type="ECO:0000313" key="2">
    <source>
        <dbReference type="EMBL" id="CAA6820362.1"/>
    </source>
</evidence>